<keyword evidence="2 4" id="KW-0819">tRNA processing</keyword>
<dbReference type="NCBIfam" id="TIGR03317">
    <property type="entry name" value="ygfZ_signature"/>
    <property type="match status" value="1"/>
</dbReference>
<feature type="binding site" evidence="4">
    <location>
        <position position="189"/>
    </location>
    <ligand>
        <name>folate</name>
        <dbReference type="ChEBI" id="CHEBI:62501"/>
    </ligand>
</feature>
<protein>
    <recommendedName>
        <fullName evidence="4">tRNA-modifying protein YgfZ</fullName>
    </recommendedName>
</protein>
<evidence type="ECO:0000313" key="6">
    <source>
        <dbReference type="EMBL" id="AHG59960.1"/>
    </source>
</evidence>
<dbReference type="GO" id="GO:0016226">
    <property type="term" value="P:iron-sulfur cluster assembly"/>
    <property type="evidence" value="ECO:0007669"/>
    <property type="project" value="TreeGrafter"/>
</dbReference>
<proteinExistence type="inferred from homology"/>
<evidence type="ECO:0000256" key="1">
    <source>
        <dbReference type="ARBA" id="ARBA00022490"/>
    </source>
</evidence>
<dbReference type="PANTHER" id="PTHR22602">
    <property type="entry name" value="TRANSFERASE CAF17, MITOCHONDRIAL-RELATED"/>
    <property type="match status" value="1"/>
</dbReference>
<dbReference type="SUPFAM" id="SSF101790">
    <property type="entry name" value="Aminomethyltransferase beta-barrel domain"/>
    <property type="match status" value="1"/>
</dbReference>
<sequence length="321" mass="37808">MSSFISVQNIIYPSNELSLTMILLEEWSFVYIEGLDSKKYLQNQLTIDMNLLSQNDHILCAHCNFNGKVWSTMRLFHYNKGYAYIQRKSVSMIQIIELKKYSIFSKIDINQLNNIYLIGIAGSNSRLFLLKFFKKLPDQNHLIVYENKKVILWFSEPLERFLLILNLSDFLLFKKNINEKIFFNNSKQWLSLDIEANFPIIDEQSSKKFTPLAINLERLKAISFKKGCYYGQETIARIYFKNLNKRFLCSLTSQGSISPKIGSIIETYIDYKWCKIGFLLSIVKIKSKETWIQAVLYKSININNLFRIYGYKNIFLIKDKN</sequence>
<dbReference type="InterPro" id="IPR023758">
    <property type="entry name" value="tRNA-modifying_YgfZ"/>
</dbReference>
<dbReference type="Pfam" id="PF21130">
    <property type="entry name" value="YgfZ_barrel"/>
    <property type="match status" value="1"/>
</dbReference>
<dbReference type="Gene3D" id="3.30.70.1400">
    <property type="entry name" value="Aminomethyltransferase beta-barrel domains"/>
    <property type="match status" value="1"/>
</dbReference>
<dbReference type="HOGENOM" id="CLU_007884_6_1_6"/>
<gene>
    <name evidence="6" type="primary">ygfz</name>
    <name evidence="6" type="ORF">BUMPUSDA_CDS00164</name>
</gene>
<evidence type="ECO:0000256" key="3">
    <source>
        <dbReference type="ARBA" id="ARBA00022954"/>
    </source>
</evidence>
<dbReference type="PANTHER" id="PTHR22602:SF0">
    <property type="entry name" value="TRANSFERASE CAF17, MITOCHONDRIAL-RELATED"/>
    <property type="match status" value="1"/>
</dbReference>
<dbReference type="HAMAP" id="MF_01175">
    <property type="entry name" value="tRNA_modifying_YgfZ"/>
    <property type="match status" value="1"/>
</dbReference>
<dbReference type="EMBL" id="CP002697">
    <property type="protein sequence ID" value="AHG59960.1"/>
    <property type="molecule type" value="Genomic_DNA"/>
</dbReference>
<dbReference type="Gene3D" id="2.40.30.160">
    <property type="match status" value="1"/>
</dbReference>
<feature type="binding site" evidence="4">
    <location>
        <position position="27"/>
    </location>
    <ligand>
        <name>folate</name>
        <dbReference type="ChEBI" id="CHEBI:62501"/>
    </ligand>
</feature>
<evidence type="ECO:0000256" key="2">
    <source>
        <dbReference type="ARBA" id="ARBA00022694"/>
    </source>
</evidence>
<feature type="domain" description="tRNA-modifying protein YgfZ-like beta-barrel" evidence="5">
    <location>
        <begin position="244"/>
        <end position="309"/>
    </location>
</feature>
<dbReference type="GO" id="GO:0009451">
    <property type="term" value="P:RNA modification"/>
    <property type="evidence" value="ECO:0007669"/>
    <property type="project" value="InterPro"/>
</dbReference>
<dbReference type="GO" id="GO:0005737">
    <property type="term" value="C:cytoplasm"/>
    <property type="evidence" value="ECO:0007669"/>
    <property type="project" value="UniProtKB-SubCell"/>
</dbReference>
<dbReference type="RefSeq" id="WP_025369062.1">
    <property type="nucleotide sequence ID" value="NZ_CP002697.1"/>
</dbReference>
<name>W0P3L8_BUCMP</name>
<reference evidence="6 7" key="1">
    <citation type="journal article" date="2013" name="BMC Genomics">
        <title>Comparative analysis of genome sequences from four strains of the Buchnera aphidicola Mp endosymbion of the green peach aphid, Myzus persicae.</title>
        <authorList>
            <person name="Jiang Z."/>
            <person name="Jones D.H."/>
            <person name="Khuri S."/>
            <person name="Tsinoremas N.F."/>
            <person name="Wyss T."/>
            <person name="Jander G."/>
            <person name="Wilson A.C."/>
        </authorList>
    </citation>
    <scope>NUCLEOTIDE SEQUENCE [LARGE SCALE GENOMIC DNA]</scope>
    <source>
        <strain evidence="7">str. USDA (Myzus persicae)</strain>
    </source>
</reference>
<dbReference type="PATRIC" id="fig|1009856.3.peg.425"/>
<dbReference type="Proteomes" id="UP000019087">
    <property type="component" value="Chromosome"/>
</dbReference>
<evidence type="ECO:0000313" key="7">
    <source>
        <dbReference type="Proteomes" id="UP000019087"/>
    </source>
</evidence>
<evidence type="ECO:0000256" key="4">
    <source>
        <dbReference type="HAMAP-Rule" id="MF_01175"/>
    </source>
</evidence>
<dbReference type="GO" id="GO:0005542">
    <property type="term" value="F:folic acid binding"/>
    <property type="evidence" value="ECO:0007669"/>
    <property type="project" value="UniProtKB-UniRule"/>
</dbReference>
<comment type="subcellular location">
    <subcellularLocation>
        <location evidence="4">Cytoplasm</location>
    </subcellularLocation>
</comment>
<dbReference type="NCBIfam" id="NF007110">
    <property type="entry name" value="PRK09559.1"/>
    <property type="match status" value="1"/>
</dbReference>
<dbReference type="InterPro" id="IPR048451">
    <property type="entry name" value="YgfZ_barrel"/>
</dbReference>
<accession>W0P3L8</accession>
<dbReference type="Gene3D" id="3.30.70.1630">
    <property type="match status" value="1"/>
</dbReference>
<dbReference type="InterPro" id="IPR017703">
    <property type="entry name" value="YgfZ/GCV_T_CS"/>
</dbReference>
<keyword evidence="3 4" id="KW-0290">Folate-binding</keyword>
<dbReference type="SUPFAM" id="SSF103025">
    <property type="entry name" value="Folate-binding domain"/>
    <property type="match status" value="1"/>
</dbReference>
<comment type="function">
    <text evidence="4">Folate-binding protein involved in regulating the level of ATP-DnaA and in the modification of some tRNAs. It is probably a key factor in regulatory networks that act via tRNA modification, such as initiation of chromosomal replication.</text>
</comment>
<comment type="similarity">
    <text evidence="4">Belongs to the tRNA-modifying YgfZ family.</text>
</comment>
<keyword evidence="1 4" id="KW-0963">Cytoplasm</keyword>
<dbReference type="InterPro" id="IPR029043">
    <property type="entry name" value="GcvT/YgfZ_C"/>
</dbReference>
<dbReference type="AlphaFoldDB" id="W0P3L8"/>
<evidence type="ECO:0000259" key="5">
    <source>
        <dbReference type="Pfam" id="PF21130"/>
    </source>
</evidence>
<dbReference type="GO" id="GO:0008033">
    <property type="term" value="P:tRNA processing"/>
    <property type="evidence" value="ECO:0007669"/>
    <property type="project" value="UniProtKB-UniRule"/>
</dbReference>
<dbReference type="KEGG" id="bapu:BUMPUSDA_CDS00164"/>
<dbReference type="InterPro" id="IPR045179">
    <property type="entry name" value="YgfZ/GcvT"/>
</dbReference>
<organism evidence="6 7">
    <name type="scientific">Buchnera aphidicola str. USDA</name>
    <name type="common">Myzus persicae</name>
    <dbReference type="NCBI Taxonomy" id="1009856"/>
    <lineage>
        <taxon>Bacteria</taxon>
        <taxon>Pseudomonadati</taxon>
        <taxon>Pseudomonadota</taxon>
        <taxon>Gammaproteobacteria</taxon>
        <taxon>Enterobacterales</taxon>
        <taxon>Erwiniaceae</taxon>
        <taxon>Buchnera</taxon>
    </lineage>
</organism>